<dbReference type="Gene3D" id="3.40.50.920">
    <property type="match status" value="1"/>
</dbReference>
<protein>
    <submittedName>
        <fullName evidence="5">Transketolase</fullName>
    </submittedName>
</protein>
<evidence type="ECO:0000259" key="4">
    <source>
        <dbReference type="SMART" id="SM00861"/>
    </source>
</evidence>
<feature type="domain" description="Transketolase-like pyrimidine-binding" evidence="4">
    <location>
        <begin position="1"/>
        <end position="163"/>
    </location>
</feature>
<dbReference type="SMART" id="SM00861">
    <property type="entry name" value="Transket_pyr"/>
    <property type="match status" value="1"/>
</dbReference>
<evidence type="ECO:0000313" key="6">
    <source>
        <dbReference type="Proteomes" id="UP000323717"/>
    </source>
</evidence>
<evidence type="ECO:0000313" key="5">
    <source>
        <dbReference type="EMBL" id="KAA3952959.1"/>
    </source>
</evidence>
<evidence type="ECO:0000256" key="1">
    <source>
        <dbReference type="ARBA" id="ARBA00001964"/>
    </source>
</evidence>
<dbReference type="InterPro" id="IPR051157">
    <property type="entry name" value="PDH/Transketolase"/>
</dbReference>
<proteinExistence type="inferred from homology"/>
<gene>
    <name evidence="5" type="ORF">F3D71_07545</name>
</gene>
<dbReference type="Proteomes" id="UP000323717">
    <property type="component" value="Unassembled WGS sequence"/>
</dbReference>
<accession>A0A5M5C604</accession>
<dbReference type="AlphaFoldDB" id="A0A5M5C604"/>
<comment type="similarity">
    <text evidence="2">Belongs to the transketolase family.</text>
</comment>
<comment type="caution">
    <text evidence="5">The sequence shown here is derived from an EMBL/GenBank/DDBJ whole genome shotgun (WGS) entry which is preliminary data.</text>
</comment>
<reference evidence="5 6" key="1">
    <citation type="journal article" date="2019" name="Nat. Med.">
        <title>A library of human gut bacterial isolates paired with longitudinal multiomics data enables mechanistic microbiome research.</title>
        <authorList>
            <person name="Poyet M."/>
            <person name="Groussin M."/>
            <person name="Gibbons S.M."/>
            <person name="Avila-Pacheco J."/>
            <person name="Jiang X."/>
            <person name="Kearney S.M."/>
            <person name="Perrotta A.R."/>
            <person name="Berdy B."/>
            <person name="Zhao S."/>
            <person name="Lieberman T.D."/>
            <person name="Swanson P.K."/>
            <person name="Smith M."/>
            <person name="Roesemann S."/>
            <person name="Alexander J.E."/>
            <person name="Rich S.A."/>
            <person name="Livny J."/>
            <person name="Vlamakis H."/>
            <person name="Clish C."/>
            <person name="Bullock K."/>
            <person name="Deik A."/>
            <person name="Scott J."/>
            <person name="Pierce K.A."/>
            <person name="Xavier R.J."/>
            <person name="Alm E.J."/>
        </authorList>
    </citation>
    <scope>NUCLEOTIDE SEQUENCE [LARGE SCALE GENOMIC DNA]</scope>
    <source>
        <strain evidence="5 6">BIOML-A163</strain>
    </source>
</reference>
<organism evidence="5 6">
    <name type="scientific">Bacteroides ovatus</name>
    <dbReference type="NCBI Taxonomy" id="28116"/>
    <lineage>
        <taxon>Bacteria</taxon>
        <taxon>Pseudomonadati</taxon>
        <taxon>Bacteroidota</taxon>
        <taxon>Bacteroidia</taxon>
        <taxon>Bacteroidales</taxon>
        <taxon>Bacteroidaceae</taxon>
        <taxon>Bacteroides</taxon>
    </lineage>
</organism>
<dbReference type="PANTHER" id="PTHR43825:SF5">
    <property type="entry name" value="HYPOTHETICAL TRANSKETOLASE FAMILY PROTEIN"/>
    <property type="match status" value="1"/>
</dbReference>
<evidence type="ECO:0000256" key="2">
    <source>
        <dbReference type="ARBA" id="ARBA00007131"/>
    </source>
</evidence>
<evidence type="ECO:0000256" key="3">
    <source>
        <dbReference type="ARBA" id="ARBA00023052"/>
    </source>
</evidence>
<dbReference type="InterPro" id="IPR005475">
    <property type="entry name" value="Transketolase-like_Pyr-bd"/>
</dbReference>
<dbReference type="CDD" id="cd07033">
    <property type="entry name" value="TPP_PYR_DXS_TK_like"/>
    <property type="match status" value="1"/>
</dbReference>
<dbReference type="Gene3D" id="3.40.50.970">
    <property type="match status" value="1"/>
</dbReference>
<dbReference type="Pfam" id="PF02780">
    <property type="entry name" value="Transketolase_C"/>
    <property type="match status" value="1"/>
</dbReference>
<dbReference type="InterPro" id="IPR009014">
    <property type="entry name" value="Transketo_C/PFOR_II"/>
</dbReference>
<dbReference type="FunFam" id="3.40.50.970:FF:000129">
    <property type="entry name" value="Transketolase"/>
    <property type="match status" value="1"/>
</dbReference>
<dbReference type="SUPFAM" id="SSF52922">
    <property type="entry name" value="TK C-terminal domain-like"/>
    <property type="match status" value="1"/>
</dbReference>
<name>A0A5M5C604_BACOV</name>
<dbReference type="SUPFAM" id="SSF52518">
    <property type="entry name" value="Thiamin diphosphate-binding fold (THDP-binding)"/>
    <property type="match status" value="1"/>
</dbReference>
<sequence length="301" mass="33476">MRTSFINQLIEEARHNDKIFLLVGDLGYHVVEPFAQEFPNRFVNVGIAEQNMAGVAAGLAMSGYNVYFYSIGNFPTLRCLEQIRNDIAYHNANVKVVAVGAGYAYGSLGATHQATEEIGCLRSLPNMVVATPGDPIETRAITKLSANYDGPMYIRLGKAGEKIVHKEETVKLEIGDICSIKIVKENRKAVFACGNILDAAYHQIKNNHLPYNLFSVPFVKPMNIMQLKTIVENHQDGIITIEEHQKSCGMGSALIEILNDLYAEGQIKHYPKVKRIAIPDEFADIVGTQIYLREHEGLKII</sequence>
<dbReference type="EMBL" id="VWLE01000072">
    <property type="protein sequence ID" value="KAA3952959.1"/>
    <property type="molecule type" value="Genomic_DNA"/>
</dbReference>
<dbReference type="PANTHER" id="PTHR43825">
    <property type="entry name" value="PYRUVATE DEHYDROGENASE E1 COMPONENT"/>
    <property type="match status" value="1"/>
</dbReference>
<keyword evidence="3" id="KW-0786">Thiamine pyrophosphate</keyword>
<dbReference type="Pfam" id="PF02779">
    <property type="entry name" value="Transket_pyr"/>
    <property type="match status" value="1"/>
</dbReference>
<dbReference type="InterPro" id="IPR029061">
    <property type="entry name" value="THDP-binding"/>
</dbReference>
<comment type="cofactor">
    <cofactor evidence="1">
        <name>thiamine diphosphate</name>
        <dbReference type="ChEBI" id="CHEBI:58937"/>
    </cofactor>
</comment>
<dbReference type="InterPro" id="IPR033248">
    <property type="entry name" value="Transketolase_C"/>
</dbReference>